<feature type="domain" description="Topo IIA-type catalytic" evidence="7">
    <location>
        <begin position="40"/>
        <end position="508"/>
    </location>
</feature>
<dbReference type="PROSITE" id="PS52040">
    <property type="entry name" value="TOPO_IIA"/>
    <property type="match status" value="1"/>
</dbReference>
<dbReference type="EMBL" id="CAFABA010000026">
    <property type="protein sequence ID" value="CAB4823855.1"/>
    <property type="molecule type" value="Genomic_DNA"/>
</dbReference>
<dbReference type="Pfam" id="PF00521">
    <property type="entry name" value="DNA_topoisoIV"/>
    <property type="match status" value="1"/>
</dbReference>
<dbReference type="InterPro" id="IPR013760">
    <property type="entry name" value="Topo_IIA-like_dom_sf"/>
</dbReference>
<evidence type="ECO:0000256" key="5">
    <source>
        <dbReference type="ARBA" id="ARBA00023125"/>
    </source>
</evidence>
<evidence type="ECO:0000313" key="9">
    <source>
        <dbReference type="EMBL" id="CAB4823855.1"/>
    </source>
</evidence>
<dbReference type="FunFam" id="3.30.1360.40:FF:000002">
    <property type="entry name" value="DNA gyrase subunit A"/>
    <property type="match status" value="1"/>
</dbReference>
<dbReference type="GO" id="GO:0009330">
    <property type="term" value="C:DNA topoisomerase type II (double strand cut, ATP-hydrolyzing) complex"/>
    <property type="evidence" value="ECO:0007669"/>
    <property type="project" value="TreeGrafter"/>
</dbReference>
<dbReference type="FunFam" id="1.10.268.10:FF:000001">
    <property type="entry name" value="DNA gyrase subunit A"/>
    <property type="match status" value="1"/>
</dbReference>
<protein>
    <recommendedName>
        <fullName evidence="3">DNA topoisomerase (ATP-hydrolyzing)</fullName>
        <ecNumber evidence="3">5.6.2.2</ecNumber>
    </recommendedName>
</protein>
<dbReference type="InterPro" id="IPR035516">
    <property type="entry name" value="Gyrase/topoIV_suA_C"/>
</dbReference>
<evidence type="ECO:0000256" key="3">
    <source>
        <dbReference type="ARBA" id="ARBA00012895"/>
    </source>
</evidence>
<dbReference type="EC" id="5.6.2.2" evidence="3"/>
<evidence type="ECO:0000256" key="1">
    <source>
        <dbReference type="ARBA" id="ARBA00000185"/>
    </source>
</evidence>
<dbReference type="SUPFAM" id="SSF101904">
    <property type="entry name" value="GyrA/ParC C-terminal domain-like"/>
    <property type="match status" value="1"/>
</dbReference>
<sequence length="801" mass="87176">MPEQLPLHSFAREIIDTPVTQEMSESFLAYSLSVITARAIPDVRDGLKPVQRRILYSMQQMGLRPDRPHRKCAHVVGDTMARFHPHGDSAIYETLVRMAQSFARNITFVDPQGNFGSLDDPPAAYRYTECRLSNAALEMLSELDEETVDLRPTYDGETTEPIYLPALLPNLLVNGTTGIAVGMATNMPTHNLREVYAAIELVLNKRRPRPTTEELMAVLPGPDFPSGGIVIDESIRDAYETGRGTVRIRALIEVEKLTRTRDALVVTELPYLVGPERVVARIKELLKDNKLNDVADVKNLSDRKHGLKIQIELRGGADPQRVMNELYKQTPLEETFGINNVVLVNGVPTTIGLYDLCQYYIEHRLDVIVRRAQYRLRKAQERLHIVAGYLIALDAIDLVIRLIRTSQDRAEARQRLMTELALSEIQSNHILDMVLARLVALETLKLEQERDELLSRIQDLEGLLASEGRQRRTVLSELREVVDAYGTDRRSVIVRAGELPVYVPPPDEERALTDEPCIITLTTTGKIGREPATGAKRATPGRDDVIAATALSSTFSSVFAITSEGRALRLQGIDIDEVTGRSRGADVAKKFSANKGEVILTIVSPDSESLVLVTQSGLAKRLSSESVAELRHGKPVMALKGNDKLAVAFSAPEGVDIVLVTSDAQVLRTAVNNISVQGAAAGGVSGMNAKTGAVVGGGPIFGDAVVATFTDAGTAKATPADDIPSYGRGSAGVRLSRLGEGQRIAGVVVAEIDSIQAVMGSDDNPKVADPNPVSFPLAPSKRDLVSTSADRPVLALGAARW</sequence>
<dbReference type="PANTHER" id="PTHR43493">
    <property type="entry name" value="DNA GYRASE/TOPOISOMERASE SUBUNIT A"/>
    <property type="match status" value="1"/>
</dbReference>
<comment type="catalytic activity">
    <reaction evidence="1">
        <text>ATP-dependent breakage, passage and rejoining of double-stranded DNA.</text>
        <dbReference type="EC" id="5.6.2.2"/>
    </reaction>
</comment>
<gene>
    <name evidence="8" type="ORF">UFOPK2754_02626</name>
    <name evidence="9" type="ORF">UFOPK3139_00878</name>
</gene>
<dbReference type="GO" id="GO:0006265">
    <property type="term" value="P:DNA topological change"/>
    <property type="evidence" value="ECO:0007669"/>
    <property type="project" value="InterPro"/>
</dbReference>
<dbReference type="Gene3D" id="3.30.1360.40">
    <property type="match status" value="1"/>
</dbReference>
<dbReference type="InterPro" id="IPR050220">
    <property type="entry name" value="Type_II_DNA_Topoisomerases"/>
</dbReference>
<keyword evidence="4" id="KW-0799">Topoisomerase</keyword>
<evidence type="ECO:0000256" key="2">
    <source>
        <dbReference type="ARBA" id="ARBA00008263"/>
    </source>
</evidence>
<dbReference type="GO" id="GO:0005737">
    <property type="term" value="C:cytoplasm"/>
    <property type="evidence" value="ECO:0007669"/>
    <property type="project" value="TreeGrafter"/>
</dbReference>
<dbReference type="Pfam" id="PF03989">
    <property type="entry name" value="DNA_gyraseA_C"/>
    <property type="match status" value="3"/>
</dbReference>
<evidence type="ECO:0000256" key="4">
    <source>
        <dbReference type="ARBA" id="ARBA00023029"/>
    </source>
</evidence>
<evidence type="ECO:0000256" key="6">
    <source>
        <dbReference type="ARBA" id="ARBA00023235"/>
    </source>
</evidence>
<dbReference type="NCBIfam" id="NF004044">
    <property type="entry name" value="PRK05561.1"/>
    <property type="match status" value="1"/>
</dbReference>
<dbReference type="PANTHER" id="PTHR43493:SF5">
    <property type="entry name" value="DNA GYRASE SUBUNIT A, CHLOROPLASTIC_MITOCHONDRIAL"/>
    <property type="match status" value="1"/>
</dbReference>
<keyword evidence="6" id="KW-0413">Isomerase</keyword>
<comment type="similarity">
    <text evidence="2">Belongs to the type II topoisomerase GyrA/ParC subunit family.</text>
</comment>
<dbReference type="EMBL" id="CAEZYR010000125">
    <property type="protein sequence ID" value="CAB4764213.1"/>
    <property type="molecule type" value="Genomic_DNA"/>
</dbReference>
<dbReference type="CDD" id="cd00187">
    <property type="entry name" value="TOP4c"/>
    <property type="match status" value="1"/>
</dbReference>
<accession>A0A6J6UZU0</accession>
<keyword evidence="5" id="KW-0238">DNA-binding</keyword>
<dbReference type="InterPro" id="IPR013757">
    <property type="entry name" value="Topo_IIA_A_a_sf"/>
</dbReference>
<dbReference type="InterPro" id="IPR002205">
    <property type="entry name" value="Topo_IIA_dom_A"/>
</dbReference>
<dbReference type="GO" id="GO:0003918">
    <property type="term" value="F:DNA topoisomerase type II (double strand cut, ATP-hydrolyzing) activity"/>
    <property type="evidence" value="ECO:0007669"/>
    <property type="project" value="UniProtKB-EC"/>
</dbReference>
<dbReference type="Gene3D" id="1.10.268.10">
    <property type="entry name" value="Topoisomerase, domain 3"/>
    <property type="match status" value="1"/>
</dbReference>
<dbReference type="GO" id="GO:0005524">
    <property type="term" value="F:ATP binding"/>
    <property type="evidence" value="ECO:0007669"/>
    <property type="project" value="InterPro"/>
</dbReference>
<name>A0A6J6UZU0_9ZZZZ</name>
<reference evidence="8" key="1">
    <citation type="submission" date="2020-05" db="EMBL/GenBank/DDBJ databases">
        <authorList>
            <person name="Chiriac C."/>
            <person name="Salcher M."/>
            <person name="Ghai R."/>
            <person name="Kavagutti S V."/>
        </authorList>
    </citation>
    <scope>NUCLEOTIDE SEQUENCE</scope>
</reference>
<evidence type="ECO:0000313" key="8">
    <source>
        <dbReference type="EMBL" id="CAB4764213.1"/>
    </source>
</evidence>
<dbReference type="Gene3D" id="3.90.199.10">
    <property type="entry name" value="Topoisomerase II, domain 5"/>
    <property type="match status" value="1"/>
</dbReference>
<dbReference type="InterPro" id="IPR006691">
    <property type="entry name" value="GyrA/parC_rep"/>
</dbReference>
<dbReference type="InterPro" id="IPR013758">
    <property type="entry name" value="Topo_IIA_A/C_ab"/>
</dbReference>
<dbReference type="GO" id="GO:0003677">
    <property type="term" value="F:DNA binding"/>
    <property type="evidence" value="ECO:0007669"/>
    <property type="project" value="UniProtKB-KW"/>
</dbReference>
<dbReference type="SUPFAM" id="SSF56719">
    <property type="entry name" value="Type II DNA topoisomerase"/>
    <property type="match status" value="1"/>
</dbReference>
<organism evidence="8">
    <name type="scientific">freshwater metagenome</name>
    <dbReference type="NCBI Taxonomy" id="449393"/>
    <lineage>
        <taxon>unclassified sequences</taxon>
        <taxon>metagenomes</taxon>
        <taxon>ecological metagenomes</taxon>
    </lineage>
</organism>
<dbReference type="AlphaFoldDB" id="A0A6J6UZU0"/>
<proteinExistence type="inferred from homology"/>
<dbReference type="Gene3D" id="2.120.10.90">
    <property type="entry name" value="DNA gyrase/topoisomerase IV, subunit A, C-terminal"/>
    <property type="match status" value="1"/>
</dbReference>
<evidence type="ECO:0000259" key="7">
    <source>
        <dbReference type="PROSITE" id="PS52040"/>
    </source>
</evidence>
<dbReference type="SMART" id="SM00434">
    <property type="entry name" value="TOP4c"/>
    <property type="match status" value="1"/>
</dbReference>